<evidence type="ECO:0000259" key="2">
    <source>
        <dbReference type="PROSITE" id="PS50404"/>
    </source>
</evidence>
<dbReference type="SFLD" id="SFLDS00019">
    <property type="entry name" value="Glutathione_Transferase_(cytos"/>
    <property type="match status" value="1"/>
</dbReference>
<feature type="domain" description="GST C-terminal" evidence="3">
    <location>
        <begin position="83"/>
        <end position="212"/>
    </location>
</feature>
<protein>
    <submittedName>
        <fullName evidence="4">Glutathione S-transferase GstB</fullName>
        <ecNumber evidence="4">2.5.1.18</ecNumber>
    </submittedName>
</protein>
<comment type="similarity">
    <text evidence="1">Belongs to the GST superfamily.</text>
</comment>
<keyword evidence="5" id="KW-1185">Reference proteome</keyword>
<dbReference type="Pfam" id="PF00043">
    <property type="entry name" value="GST_C"/>
    <property type="match status" value="1"/>
</dbReference>
<feature type="domain" description="GST N-terminal" evidence="2">
    <location>
        <begin position="1"/>
        <end position="79"/>
    </location>
</feature>
<dbReference type="EMBL" id="OMOQ01000003">
    <property type="protein sequence ID" value="SPH24424.1"/>
    <property type="molecule type" value="Genomic_DNA"/>
</dbReference>
<dbReference type="CDD" id="cd00570">
    <property type="entry name" value="GST_N_family"/>
    <property type="match status" value="1"/>
</dbReference>
<dbReference type="RefSeq" id="WP_108854423.1">
    <property type="nucleotide sequence ID" value="NZ_OMOQ01000003.1"/>
</dbReference>
<dbReference type="PANTHER" id="PTHR44051:SF8">
    <property type="entry name" value="GLUTATHIONE S-TRANSFERASE GSTA"/>
    <property type="match status" value="1"/>
</dbReference>
<evidence type="ECO:0000313" key="4">
    <source>
        <dbReference type="EMBL" id="SPH24424.1"/>
    </source>
</evidence>
<dbReference type="AlphaFoldDB" id="A0A2R8BLV3"/>
<dbReference type="SFLD" id="SFLDG00358">
    <property type="entry name" value="Main_(cytGST)"/>
    <property type="match status" value="1"/>
</dbReference>
<dbReference type="InterPro" id="IPR004046">
    <property type="entry name" value="GST_C"/>
</dbReference>
<dbReference type="Pfam" id="PF02798">
    <property type="entry name" value="GST_N"/>
    <property type="match status" value="1"/>
</dbReference>
<dbReference type="InterPro" id="IPR040079">
    <property type="entry name" value="Glutathione_S-Trfase"/>
</dbReference>
<dbReference type="Gene3D" id="3.40.30.10">
    <property type="entry name" value="Glutaredoxin"/>
    <property type="match status" value="1"/>
</dbReference>
<dbReference type="SUPFAM" id="SSF52833">
    <property type="entry name" value="Thioredoxin-like"/>
    <property type="match status" value="1"/>
</dbReference>
<dbReference type="SUPFAM" id="SSF47616">
    <property type="entry name" value="GST C-terminal domain-like"/>
    <property type="match status" value="1"/>
</dbReference>
<reference evidence="4 5" key="1">
    <citation type="submission" date="2018-03" db="EMBL/GenBank/DDBJ databases">
        <authorList>
            <person name="Keele B.F."/>
        </authorList>
    </citation>
    <scope>NUCLEOTIDE SEQUENCE [LARGE SCALE GENOMIC DNA]</scope>
    <source>
        <strain evidence="4 5">CECT 8626</strain>
    </source>
</reference>
<dbReference type="InterPro" id="IPR010987">
    <property type="entry name" value="Glutathione-S-Trfase_C-like"/>
</dbReference>
<keyword evidence="4" id="KW-0808">Transferase</keyword>
<evidence type="ECO:0000256" key="1">
    <source>
        <dbReference type="RuleBase" id="RU003494"/>
    </source>
</evidence>
<dbReference type="InterPro" id="IPR036249">
    <property type="entry name" value="Thioredoxin-like_sf"/>
</dbReference>
<evidence type="ECO:0000313" key="5">
    <source>
        <dbReference type="Proteomes" id="UP000244924"/>
    </source>
</evidence>
<accession>A0A2R8BLV3</accession>
<dbReference type="GO" id="GO:0004364">
    <property type="term" value="F:glutathione transferase activity"/>
    <property type="evidence" value="ECO:0007669"/>
    <property type="project" value="UniProtKB-EC"/>
</dbReference>
<dbReference type="Gene3D" id="1.20.1050.10">
    <property type="match status" value="1"/>
</dbReference>
<dbReference type="PANTHER" id="PTHR44051">
    <property type="entry name" value="GLUTATHIONE S-TRANSFERASE-RELATED"/>
    <property type="match status" value="1"/>
</dbReference>
<gene>
    <name evidence="4" type="primary">gstB_5</name>
    <name evidence="4" type="ORF">DEA8626_03476</name>
</gene>
<name>A0A2R8BLV3_9RHOB</name>
<dbReference type="InterPro" id="IPR004045">
    <property type="entry name" value="Glutathione_S-Trfase_N"/>
</dbReference>
<dbReference type="PROSITE" id="PS50404">
    <property type="entry name" value="GST_NTER"/>
    <property type="match status" value="1"/>
</dbReference>
<dbReference type="PROSITE" id="PS50405">
    <property type="entry name" value="GST_CTER"/>
    <property type="match status" value="1"/>
</dbReference>
<evidence type="ECO:0000259" key="3">
    <source>
        <dbReference type="PROSITE" id="PS50405"/>
    </source>
</evidence>
<proteinExistence type="inferred from homology"/>
<organism evidence="4 5">
    <name type="scientific">Albidovulum aquaemixtae</name>
    <dbReference type="NCBI Taxonomy" id="1542388"/>
    <lineage>
        <taxon>Bacteria</taxon>
        <taxon>Pseudomonadati</taxon>
        <taxon>Pseudomonadota</taxon>
        <taxon>Alphaproteobacteria</taxon>
        <taxon>Rhodobacterales</taxon>
        <taxon>Paracoccaceae</taxon>
        <taxon>Albidovulum</taxon>
    </lineage>
</organism>
<dbReference type="OrthoDB" id="9810080at2"/>
<dbReference type="InterPro" id="IPR036282">
    <property type="entry name" value="Glutathione-S-Trfase_C_sf"/>
</dbReference>
<dbReference type="EC" id="2.5.1.18" evidence="4"/>
<dbReference type="Proteomes" id="UP000244924">
    <property type="component" value="Unassembled WGS sequence"/>
</dbReference>
<sequence>MKLYYFESPNPRKPCAVARYLELPMDFVRIDLARGEHQSPEFLAVNPNGKVPAMQDGEVKLWESHAIMAYLARMAGSDLWPEDDFKKIDVTKWLTWDMAHFSRHAGALIFQNVIKPDLFGEQPDSAAVEESTGFFHKFAKVLDDYLAGRDNLVGDSITIADFGVAASLPMAEQAMLPVAGYGNILRWHDRLNELEAWRSPFPEMPLANVQPVDMAKAS</sequence>